<keyword evidence="2" id="KW-0067">ATP-binding</keyword>
<feature type="compositionally biased region" description="Polar residues" evidence="4">
    <location>
        <begin position="474"/>
        <end position="484"/>
    </location>
</feature>
<protein>
    <recommendedName>
        <fullName evidence="7">Pantothenate kinase</fullName>
    </recommendedName>
</protein>
<evidence type="ECO:0000313" key="5">
    <source>
        <dbReference type="EMBL" id="KAK4536902.1"/>
    </source>
</evidence>
<feature type="compositionally biased region" description="Basic residues" evidence="4">
    <location>
        <begin position="491"/>
        <end position="500"/>
    </location>
</feature>
<keyword evidence="1" id="KW-0547">Nucleotide-binding</keyword>
<dbReference type="Proteomes" id="UP001301350">
    <property type="component" value="Unassembled WGS sequence"/>
</dbReference>
<dbReference type="GO" id="GO:0005829">
    <property type="term" value="C:cytosol"/>
    <property type="evidence" value="ECO:0007669"/>
    <property type="project" value="TreeGrafter"/>
</dbReference>
<dbReference type="GO" id="GO:0005524">
    <property type="term" value="F:ATP binding"/>
    <property type="evidence" value="ECO:0007669"/>
    <property type="project" value="UniProtKB-KW"/>
</dbReference>
<dbReference type="GO" id="GO:0015937">
    <property type="term" value="P:coenzyme A biosynthetic process"/>
    <property type="evidence" value="ECO:0007669"/>
    <property type="project" value="UniProtKB-KW"/>
</dbReference>
<dbReference type="PANTHER" id="PTHR12280">
    <property type="entry name" value="PANTOTHENATE KINASE"/>
    <property type="match status" value="1"/>
</dbReference>
<evidence type="ECO:0000256" key="4">
    <source>
        <dbReference type="SAM" id="MobiDB-lite"/>
    </source>
</evidence>
<dbReference type="Gene3D" id="3.30.420.40">
    <property type="match status" value="1"/>
</dbReference>
<keyword evidence="3" id="KW-0173">Coenzyme A biosynthesis</keyword>
<gene>
    <name evidence="5" type="ORF">CDCA_CDCA10G2927</name>
</gene>
<comment type="caution">
    <text evidence="5">The sequence shown here is derived from an EMBL/GenBank/DDBJ whole genome shotgun (WGS) entry which is preliminary data.</text>
</comment>
<proteinExistence type="predicted"/>
<dbReference type="EMBL" id="JANCYW010000010">
    <property type="protein sequence ID" value="KAK4536902.1"/>
    <property type="molecule type" value="Genomic_DNA"/>
</dbReference>
<dbReference type="InterPro" id="IPR004567">
    <property type="entry name" value="Type_II_PanK"/>
</dbReference>
<reference evidence="5 6" key="1">
    <citation type="submission" date="2022-07" db="EMBL/GenBank/DDBJ databases">
        <title>Genome-wide signatures of adaptation to extreme environments.</title>
        <authorList>
            <person name="Cho C.H."/>
            <person name="Yoon H.S."/>
        </authorList>
    </citation>
    <scope>NUCLEOTIDE SEQUENCE [LARGE SCALE GENOMIC DNA]</scope>
    <source>
        <strain evidence="5 6">DBV 063 E5</strain>
    </source>
</reference>
<evidence type="ECO:0000256" key="3">
    <source>
        <dbReference type="ARBA" id="ARBA00022993"/>
    </source>
</evidence>
<dbReference type="CDD" id="cd24123">
    <property type="entry name" value="ASKHA_NBD_PanK-II_Pank4"/>
    <property type="match status" value="1"/>
</dbReference>
<dbReference type="GO" id="GO:0005634">
    <property type="term" value="C:nucleus"/>
    <property type="evidence" value="ECO:0007669"/>
    <property type="project" value="TreeGrafter"/>
</dbReference>
<dbReference type="AlphaFoldDB" id="A0AAV9IXA1"/>
<evidence type="ECO:0000256" key="1">
    <source>
        <dbReference type="ARBA" id="ARBA00022741"/>
    </source>
</evidence>
<dbReference type="SUPFAM" id="SSF53067">
    <property type="entry name" value="Actin-like ATPase domain"/>
    <property type="match status" value="2"/>
</dbReference>
<dbReference type="NCBIfam" id="TIGR00555">
    <property type="entry name" value="panK_eukar"/>
    <property type="match status" value="1"/>
</dbReference>
<accession>A0AAV9IXA1</accession>
<evidence type="ECO:0000313" key="6">
    <source>
        <dbReference type="Proteomes" id="UP001301350"/>
    </source>
</evidence>
<dbReference type="Pfam" id="PF03630">
    <property type="entry name" value="Fumble"/>
    <property type="match status" value="1"/>
</dbReference>
<keyword evidence="6" id="KW-1185">Reference proteome</keyword>
<organism evidence="5 6">
    <name type="scientific">Cyanidium caldarium</name>
    <name type="common">Red alga</name>
    <dbReference type="NCBI Taxonomy" id="2771"/>
    <lineage>
        <taxon>Eukaryota</taxon>
        <taxon>Rhodophyta</taxon>
        <taxon>Bangiophyceae</taxon>
        <taxon>Cyanidiales</taxon>
        <taxon>Cyanidiaceae</taxon>
        <taxon>Cyanidium</taxon>
    </lineage>
</organism>
<dbReference type="InterPro" id="IPR043129">
    <property type="entry name" value="ATPase_NBD"/>
</dbReference>
<evidence type="ECO:0000256" key="2">
    <source>
        <dbReference type="ARBA" id="ARBA00022840"/>
    </source>
</evidence>
<name>A0AAV9IXA1_CYACA</name>
<dbReference type="Gene3D" id="3.30.420.510">
    <property type="match status" value="1"/>
</dbReference>
<evidence type="ECO:0008006" key="7">
    <source>
        <dbReference type="Google" id="ProtNLM"/>
    </source>
</evidence>
<dbReference type="PANTHER" id="PTHR12280:SF20">
    <property type="entry name" value="4'-PHOSPHOPANTETHEINE PHOSPHATASE"/>
    <property type="match status" value="1"/>
</dbReference>
<dbReference type="GO" id="GO:0004594">
    <property type="term" value="F:pantothenate kinase activity"/>
    <property type="evidence" value="ECO:0007669"/>
    <property type="project" value="TreeGrafter"/>
</dbReference>
<feature type="region of interest" description="Disordered" evidence="4">
    <location>
        <begin position="467"/>
        <end position="525"/>
    </location>
</feature>
<sequence length="525" mass="57903">MPPSPPPPTEKRSDVKTQLPTLVRKTTALAVLERVDLLAESNALAFDIGGSLAKILYLQPYGRKRRNPRLIIDYVDPSASSFRSALSIDVPELRGTLHFFAIETRNIEACVQFIQANWKSTDADRPRVVRATGGGAYKYRELFRGIGVELNVRDEMACTVAGLNFLLTHVEHEVFSCPIEPHSQVGSPNPSIQRRYRDARPDPFPYLLCHIGSGVSFIKVTGFGEYERVSGSSLGGGTFWGLCRILTNCKTFDEVIALTRRGDNSRVDMLVGDIYGGAYERLGLDANVIASSFGKVTMRKEPPPTWANFRRELRRFVIGCLSLLLNLLAALPLLNRFMRWTGLERRAHGTLSNVYFSRHFHAEDVALSALRMIGFNIAQLAYLNAVLHRVPRIYFGGSFVREHPYTVAAISYAVAFWSKRSMQALFLMHDGYLGALGSFLGLDAAHGEQAERLFTADLVGDVASSSSQDKEAAVTSTRSRNASGAVNEARHGKRGRHPRAGNRSGRDAVNGAMRSRRQGGNGGSA</sequence>